<dbReference type="eggNOG" id="KOG2484">
    <property type="taxonomic scope" value="Eukaryota"/>
</dbReference>
<dbReference type="Proteomes" id="UP000001357">
    <property type="component" value="Unassembled WGS sequence"/>
</dbReference>
<proteinExistence type="predicted"/>
<evidence type="ECO:0000313" key="8">
    <source>
        <dbReference type="EMBL" id="EDQ87622.1"/>
    </source>
</evidence>
<dbReference type="InParanoid" id="A9V4J2"/>
<evidence type="ECO:0000256" key="4">
    <source>
        <dbReference type="ARBA" id="ARBA00023134"/>
    </source>
</evidence>
<feature type="compositionally biased region" description="Basic and acidic residues" evidence="6">
    <location>
        <begin position="1"/>
        <end position="20"/>
    </location>
</feature>
<evidence type="ECO:0000313" key="9">
    <source>
        <dbReference type="Proteomes" id="UP000001357"/>
    </source>
</evidence>
<dbReference type="Pfam" id="PF08701">
    <property type="entry name" value="GN3L_Grn1"/>
    <property type="match status" value="1"/>
</dbReference>
<dbReference type="PANTHER" id="PTHR11089">
    <property type="entry name" value="GTP-BINDING PROTEIN-RELATED"/>
    <property type="match status" value="1"/>
</dbReference>
<dbReference type="InterPro" id="IPR027417">
    <property type="entry name" value="P-loop_NTPase"/>
</dbReference>
<dbReference type="CDD" id="cd04178">
    <property type="entry name" value="Nucleostemin_like"/>
    <property type="match status" value="1"/>
</dbReference>
<organism evidence="8 9">
    <name type="scientific">Monosiga brevicollis</name>
    <name type="common">Choanoflagellate</name>
    <dbReference type="NCBI Taxonomy" id="81824"/>
    <lineage>
        <taxon>Eukaryota</taxon>
        <taxon>Choanoflagellata</taxon>
        <taxon>Craspedida</taxon>
        <taxon>Salpingoecidae</taxon>
        <taxon>Monosiga</taxon>
    </lineage>
</organism>
<feature type="compositionally biased region" description="Acidic residues" evidence="6">
    <location>
        <begin position="515"/>
        <end position="543"/>
    </location>
</feature>
<dbReference type="RefSeq" id="XP_001747542.1">
    <property type="nucleotide sequence ID" value="XM_001747490.1"/>
</dbReference>
<dbReference type="InterPro" id="IPR050755">
    <property type="entry name" value="TRAFAC_YlqF/YawG_RiboMat"/>
</dbReference>
<evidence type="ECO:0000256" key="6">
    <source>
        <dbReference type="SAM" id="MobiDB-lite"/>
    </source>
</evidence>
<dbReference type="AlphaFoldDB" id="A9V4J2"/>
<accession>A9V4J2</accession>
<feature type="compositionally biased region" description="Basic and acidic residues" evidence="6">
    <location>
        <begin position="73"/>
        <end position="82"/>
    </location>
</feature>
<dbReference type="EMBL" id="CH991558">
    <property type="protein sequence ID" value="EDQ87622.1"/>
    <property type="molecule type" value="Genomic_DNA"/>
</dbReference>
<dbReference type="InterPro" id="IPR014813">
    <property type="entry name" value="Gnl3_N_dom"/>
</dbReference>
<feature type="region of interest" description="Disordered" evidence="6">
    <location>
        <begin position="1"/>
        <end position="130"/>
    </location>
</feature>
<dbReference type="GO" id="GO:0005730">
    <property type="term" value="C:nucleolus"/>
    <property type="evidence" value="ECO:0000318"/>
    <property type="project" value="GO_Central"/>
</dbReference>
<feature type="compositionally biased region" description="Acidic residues" evidence="6">
    <location>
        <begin position="475"/>
        <end position="491"/>
    </location>
</feature>
<evidence type="ECO:0000256" key="1">
    <source>
        <dbReference type="ARBA" id="ARBA00004123"/>
    </source>
</evidence>
<dbReference type="FunFam" id="3.40.50.300:FF:000493">
    <property type="entry name" value="Guanine nucleotide-binding protein-like 3-like protein"/>
    <property type="match status" value="1"/>
</dbReference>
<keyword evidence="3" id="KW-0175">Coiled coil</keyword>
<dbReference type="Pfam" id="PF01926">
    <property type="entry name" value="MMR_HSR1"/>
    <property type="match status" value="1"/>
</dbReference>
<comment type="subcellular location">
    <subcellularLocation>
        <location evidence="1">Nucleus</location>
    </subcellularLocation>
</comment>
<dbReference type="SUPFAM" id="SSF52540">
    <property type="entry name" value="P-loop containing nucleoside triphosphate hydrolases"/>
    <property type="match status" value="1"/>
</dbReference>
<dbReference type="InterPro" id="IPR023179">
    <property type="entry name" value="GTP-bd_ortho_bundle_sf"/>
</dbReference>
<dbReference type="PRINTS" id="PR00326">
    <property type="entry name" value="GTP1OBG"/>
</dbReference>
<dbReference type="GeneID" id="5892775"/>
<dbReference type="Gene3D" id="3.40.50.300">
    <property type="entry name" value="P-loop containing nucleotide triphosphate hydrolases"/>
    <property type="match status" value="1"/>
</dbReference>
<dbReference type="STRING" id="81824.A9V4J2"/>
<feature type="region of interest" description="Disordered" evidence="6">
    <location>
        <begin position="469"/>
        <end position="551"/>
    </location>
</feature>
<sequence length="551" mass="61590">MAPRRTESKSKRVSLKDKYKIQKKVKEHNRKQKRDARRAGNKPKSLKKDPGVPKMHPMRGEILDQIQAAKANAEQEKIDRRERNRLKQQYAPKKLSALEELQRSAEQRGRSYERRERVEGQATPGANDHLLSDTSRRAYYKEFARVVEAADVIFEVLDARDPMGSRSQLVEDEVRKHPTKRLVLVLNKIDLVPRDVVENWLKLLRQEYPTVAFKASRQQQRDNMQQERSAVLQAHGGAGAQGASILMKLLGNYCRNKNIKTAIRVGIVGYPNVGKSSLINSLKRSRVCGVGARPGFTKTLQEVALDKRVKLIDSPGIVFSSKSDPASLVLRHAVRSDNIEDPTGIVEAMLARCDLAAIMQHYAVPAFASTTEFLQHICRRFGKLKKHGAPDISAAAQIVIKDFNEGNVSFYMLPPEQVTEQSQATTKIVAEWSAAFDLAGIEEDQVQVLQSMDAQPTKSGVFALRSAPFAMPQDDIPEDDEEEDELEDEEMGGVAEGPRFGTRTTRKAAVAADAEAMESDDDEDVVDDEDDEEDEDGAGDDAFDFSTDFMA</sequence>
<keyword evidence="9" id="KW-1185">Reference proteome</keyword>
<dbReference type="InterPro" id="IPR006073">
    <property type="entry name" value="GTP-bd"/>
</dbReference>
<dbReference type="InterPro" id="IPR030378">
    <property type="entry name" value="G_CP_dom"/>
</dbReference>
<feature type="compositionally biased region" description="Basic and acidic residues" evidence="6">
    <location>
        <begin position="96"/>
        <end position="119"/>
    </location>
</feature>
<keyword evidence="5" id="KW-0539">Nucleus</keyword>
<gene>
    <name evidence="8" type="ORF">MONBRDRAFT_27175</name>
</gene>
<dbReference type="FunFam" id="1.10.1580.10:FF:000002">
    <property type="entry name" value="Guanine nucleotide-binding protein-like 3 (nucleolar)-like"/>
    <property type="match status" value="1"/>
</dbReference>
<protein>
    <recommendedName>
        <fullName evidence="7">CP-type G domain-containing protein</fullName>
    </recommendedName>
</protein>
<dbReference type="OMA" id="FKLDGLW"/>
<evidence type="ECO:0000256" key="5">
    <source>
        <dbReference type="ARBA" id="ARBA00023242"/>
    </source>
</evidence>
<keyword evidence="4" id="KW-0342">GTP-binding</keyword>
<dbReference type="GO" id="GO:0005525">
    <property type="term" value="F:GTP binding"/>
    <property type="evidence" value="ECO:0007669"/>
    <property type="project" value="UniProtKB-KW"/>
</dbReference>
<dbReference type="KEGG" id="mbr:MONBRDRAFT_27175"/>
<dbReference type="FunCoup" id="A9V4J2">
    <property type="interactions" value="1390"/>
</dbReference>
<evidence type="ECO:0000259" key="7">
    <source>
        <dbReference type="PROSITE" id="PS51721"/>
    </source>
</evidence>
<evidence type="ECO:0000256" key="2">
    <source>
        <dbReference type="ARBA" id="ARBA00022741"/>
    </source>
</evidence>
<feature type="domain" description="CP-type G" evidence="7">
    <location>
        <begin position="140"/>
        <end position="320"/>
    </location>
</feature>
<keyword evidence="2" id="KW-0547">Nucleotide-binding</keyword>
<reference evidence="8 9" key="1">
    <citation type="journal article" date="2008" name="Nature">
        <title>The genome of the choanoflagellate Monosiga brevicollis and the origin of metazoans.</title>
        <authorList>
            <consortium name="JGI Sequencing"/>
            <person name="King N."/>
            <person name="Westbrook M.J."/>
            <person name="Young S.L."/>
            <person name="Kuo A."/>
            <person name="Abedin M."/>
            <person name="Chapman J."/>
            <person name="Fairclough S."/>
            <person name="Hellsten U."/>
            <person name="Isogai Y."/>
            <person name="Letunic I."/>
            <person name="Marr M."/>
            <person name="Pincus D."/>
            <person name="Putnam N."/>
            <person name="Rokas A."/>
            <person name="Wright K.J."/>
            <person name="Zuzow R."/>
            <person name="Dirks W."/>
            <person name="Good M."/>
            <person name="Goodstein D."/>
            <person name="Lemons D."/>
            <person name="Li W."/>
            <person name="Lyons J.B."/>
            <person name="Morris A."/>
            <person name="Nichols S."/>
            <person name="Richter D.J."/>
            <person name="Salamov A."/>
            <person name="Bork P."/>
            <person name="Lim W.A."/>
            <person name="Manning G."/>
            <person name="Miller W.T."/>
            <person name="McGinnis W."/>
            <person name="Shapiro H."/>
            <person name="Tjian R."/>
            <person name="Grigoriev I.V."/>
            <person name="Rokhsar D."/>
        </authorList>
    </citation>
    <scope>NUCLEOTIDE SEQUENCE [LARGE SCALE GENOMIC DNA]</scope>
    <source>
        <strain evidence="9">MX1 / ATCC 50154</strain>
    </source>
</reference>
<name>A9V4J2_MONBE</name>
<feature type="compositionally biased region" description="Basic residues" evidence="6">
    <location>
        <begin position="21"/>
        <end position="45"/>
    </location>
</feature>
<dbReference type="PANTHER" id="PTHR11089:SF30">
    <property type="entry name" value="GUANINE NUCLEOTIDE-BINDING PROTEIN-LIKE 3 HOMOLOG"/>
    <property type="match status" value="1"/>
</dbReference>
<dbReference type="PROSITE" id="PS51721">
    <property type="entry name" value="G_CP"/>
    <property type="match status" value="1"/>
</dbReference>
<dbReference type="Gene3D" id="1.10.1580.10">
    <property type="match status" value="1"/>
</dbReference>
<evidence type="ECO:0000256" key="3">
    <source>
        <dbReference type="ARBA" id="ARBA00023054"/>
    </source>
</evidence>